<evidence type="ECO:0000256" key="2">
    <source>
        <dbReference type="ARBA" id="ARBA00009677"/>
    </source>
</evidence>
<dbReference type="STRING" id="272627.CCC_03307"/>
<dbReference type="PROSITE" id="PS00588">
    <property type="entry name" value="FLAGELLA_BB_ROD"/>
    <property type="match status" value="1"/>
</dbReference>
<feature type="domain" description="Flagellar basal body rod protein N-terminal" evidence="9">
    <location>
        <begin position="4"/>
        <end position="33"/>
    </location>
</feature>
<evidence type="ECO:0000256" key="7">
    <source>
        <dbReference type="NCBIfam" id="TIGR02488"/>
    </source>
</evidence>
<dbReference type="GO" id="GO:0071978">
    <property type="term" value="P:bacterial-type flagellum-dependent swarming motility"/>
    <property type="evidence" value="ECO:0007669"/>
    <property type="project" value="TreeGrafter"/>
</dbReference>
<dbReference type="InterPro" id="IPR010930">
    <property type="entry name" value="Flg_bb/hook_C_dom"/>
</dbReference>
<keyword evidence="12" id="KW-0282">Flagellum</keyword>
<reference evidence="12 13" key="1">
    <citation type="submission" date="2015-01" db="EMBL/GenBank/DDBJ databases">
        <title>Genome Sequence of Magnetospirillum magnetotacticum Strain MS-1.</title>
        <authorList>
            <person name="Marinov G.K."/>
            <person name="Smalley M.D."/>
            <person name="DeSalvo G."/>
        </authorList>
    </citation>
    <scope>NUCLEOTIDE SEQUENCE [LARGE SCALE GENOMIC DNA]</scope>
    <source>
        <strain evidence="12 13">MS-1</strain>
    </source>
</reference>
<evidence type="ECO:0000256" key="8">
    <source>
        <dbReference type="RuleBase" id="RU362116"/>
    </source>
</evidence>
<evidence type="ECO:0000259" key="10">
    <source>
        <dbReference type="Pfam" id="PF06429"/>
    </source>
</evidence>
<keyword evidence="12" id="KW-0966">Cell projection</keyword>
<evidence type="ECO:0000259" key="11">
    <source>
        <dbReference type="Pfam" id="PF22692"/>
    </source>
</evidence>
<accession>A0A0C2YLN0</accession>
<dbReference type="InterPro" id="IPR020013">
    <property type="entry name" value="Flagellar_FlgE/F/G"/>
</dbReference>
<dbReference type="SUPFAM" id="SSF117143">
    <property type="entry name" value="Flagellar hook protein flgE"/>
    <property type="match status" value="1"/>
</dbReference>
<name>A0A0C2YLN0_PARME</name>
<evidence type="ECO:0000259" key="9">
    <source>
        <dbReference type="Pfam" id="PF00460"/>
    </source>
</evidence>
<organism evidence="12 13">
    <name type="scientific">Paramagnetospirillum magnetotacticum MS-1</name>
    <dbReference type="NCBI Taxonomy" id="272627"/>
    <lineage>
        <taxon>Bacteria</taxon>
        <taxon>Pseudomonadati</taxon>
        <taxon>Pseudomonadota</taxon>
        <taxon>Alphaproteobacteria</taxon>
        <taxon>Rhodospirillales</taxon>
        <taxon>Magnetospirillaceae</taxon>
        <taxon>Paramagnetospirillum</taxon>
    </lineage>
</organism>
<evidence type="ECO:0000256" key="6">
    <source>
        <dbReference type="ARBA" id="ARBA00032912"/>
    </source>
</evidence>
<dbReference type="PANTHER" id="PTHR30435">
    <property type="entry name" value="FLAGELLAR PROTEIN"/>
    <property type="match status" value="1"/>
</dbReference>
<dbReference type="InterPro" id="IPR001444">
    <property type="entry name" value="Flag_bb_rod_N"/>
</dbReference>
<evidence type="ECO:0000256" key="3">
    <source>
        <dbReference type="ARBA" id="ARBA00017948"/>
    </source>
</evidence>
<dbReference type="AlphaFoldDB" id="A0A0C2YLN0"/>
<dbReference type="Pfam" id="PF00460">
    <property type="entry name" value="Flg_bb_rod"/>
    <property type="match status" value="1"/>
</dbReference>
<dbReference type="NCBIfam" id="TIGR02488">
    <property type="entry name" value="flgG_G_neg"/>
    <property type="match status" value="1"/>
</dbReference>
<dbReference type="InterPro" id="IPR019776">
    <property type="entry name" value="Flagellar_basal_body_rod_CS"/>
</dbReference>
<dbReference type="InterPro" id="IPR053967">
    <property type="entry name" value="LlgE_F_G-like_D1"/>
</dbReference>
<keyword evidence="4 8" id="KW-0975">Bacterial flagellum</keyword>
<evidence type="ECO:0000256" key="4">
    <source>
        <dbReference type="ARBA" id="ARBA00023143"/>
    </source>
</evidence>
<dbReference type="RefSeq" id="WP_009870189.1">
    <property type="nucleotide sequence ID" value="NZ_JXSL01000009.1"/>
</dbReference>
<dbReference type="Pfam" id="PF22692">
    <property type="entry name" value="LlgE_F_G_D1"/>
    <property type="match status" value="1"/>
</dbReference>
<feature type="domain" description="Flagellar basal-body/hook protein C-terminal" evidence="10">
    <location>
        <begin position="216"/>
        <end position="260"/>
    </location>
</feature>
<dbReference type="OrthoDB" id="9804559at2"/>
<dbReference type="InterPro" id="IPR037925">
    <property type="entry name" value="FlgE/F/G-like"/>
</dbReference>
<protein>
    <recommendedName>
        <fullName evidence="3 7">Flagellar basal-body rod protein FlgG</fullName>
    </recommendedName>
    <alternativeName>
        <fullName evidence="6 8">Distal rod protein</fullName>
    </alternativeName>
</protein>
<evidence type="ECO:0000256" key="1">
    <source>
        <dbReference type="ARBA" id="ARBA00004117"/>
    </source>
</evidence>
<keyword evidence="13" id="KW-1185">Reference proteome</keyword>
<dbReference type="InterPro" id="IPR012834">
    <property type="entry name" value="FlgG_G_neg"/>
</dbReference>
<comment type="caution">
    <text evidence="12">The sequence shown here is derived from an EMBL/GenBank/DDBJ whole genome shotgun (WGS) entry which is preliminary data.</text>
</comment>
<comment type="subunit">
    <text evidence="5 8">The basal body constitutes a major portion of the flagellar organelle and consists of four rings (L,P,S, and M) mounted on a central rod. The rod consists of about 26 subunits of FlgG in the distal portion, and FlgB, FlgC and FlgF are thought to build up the proximal portion of the rod with about 6 subunits each.</text>
</comment>
<comment type="similarity">
    <text evidence="2 8">Belongs to the flagella basal body rod proteins family.</text>
</comment>
<gene>
    <name evidence="12" type="ORF">CCC_03307</name>
</gene>
<dbReference type="NCBIfam" id="TIGR03506">
    <property type="entry name" value="FlgEFG_subfam"/>
    <property type="match status" value="2"/>
</dbReference>
<keyword evidence="12" id="KW-0969">Cilium</keyword>
<dbReference type="PANTHER" id="PTHR30435:SF19">
    <property type="entry name" value="FLAGELLAR BASAL-BODY ROD PROTEIN FLGG"/>
    <property type="match status" value="1"/>
</dbReference>
<dbReference type="Proteomes" id="UP000031971">
    <property type="component" value="Unassembled WGS sequence"/>
</dbReference>
<sequence>MRSLNIAATGMLAQQTNVEVISNNIANMNTTAFTRRRPEFADLLYQNLRRVGSQSSDTGTIVPTGVQLGLGVKTTAVYRITEQGSVQSTDNTLDMAVQGKGYFQIKLPSGETAYTRDGSFQLSPEGTIVTHEGYQVIPQVTIPSDAVGVTVDSTGQVIVKQDGQVQSQIKGQLTLATFANDAGLEARGGNLFMETPASGQPVVQTPGKPGFGTILQGFLETSNVNVVAEVTNLIGAQRAYEMNSKVIQASDEMLSTINQMK</sequence>
<comment type="subcellular location">
    <subcellularLocation>
        <location evidence="1 8">Bacterial flagellum basal body</location>
    </subcellularLocation>
</comment>
<dbReference type="Pfam" id="PF06429">
    <property type="entry name" value="Flg_bbr_C"/>
    <property type="match status" value="1"/>
</dbReference>
<evidence type="ECO:0000256" key="5">
    <source>
        <dbReference type="ARBA" id="ARBA00025933"/>
    </source>
</evidence>
<evidence type="ECO:0000313" key="13">
    <source>
        <dbReference type="Proteomes" id="UP000031971"/>
    </source>
</evidence>
<proteinExistence type="inferred from homology"/>
<dbReference type="GO" id="GO:0009426">
    <property type="term" value="C:bacterial-type flagellum basal body, distal rod"/>
    <property type="evidence" value="ECO:0007669"/>
    <property type="project" value="UniProtKB-UniRule"/>
</dbReference>
<dbReference type="EMBL" id="JXSL01000009">
    <property type="protein sequence ID" value="KIM00705.1"/>
    <property type="molecule type" value="Genomic_DNA"/>
</dbReference>
<feature type="domain" description="Flagellar hook protein FlgE/F/G-like D1" evidence="11">
    <location>
        <begin position="96"/>
        <end position="158"/>
    </location>
</feature>
<evidence type="ECO:0000313" key="12">
    <source>
        <dbReference type="EMBL" id="KIM00705.1"/>
    </source>
</evidence>